<dbReference type="Gene3D" id="3.40.220.10">
    <property type="entry name" value="Leucine Aminopeptidase, subunit E, domain 1"/>
    <property type="match status" value="1"/>
</dbReference>
<dbReference type="AlphaFoldDB" id="A0A1P8UHE3"/>
<feature type="binding site" evidence="9">
    <location>
        <position position="348"/>
    </location>
    <ligand>
        <name>Mn(2+)</name>
        <dbReference type="ChEBI" id="CHEBI:29035"/>
        <label>1</label>
    </ligand>
</feature>
<keyword evidence="4 9" id="KW-0031">Aminopeptidase</keyword>
<evidence type="ECO:0000256" key="7">
    <source>
        <dbReference type="ARBA" id="ARBA00022801"/>
    </source>
</evidence>
<sequence>MEFKTVTTALERIKTSCLVIGLYQGTQTDTVFTSLDTVTGGWLSKQIKRGDITGAKGQTLYLYDPPGLKAERLLLIGCGDAAAFGERGYIEANQTAARTLSGGGAKQAVNTLPALSVGQRDADWKTTQAVLAAEYALYTFDEFKTASASPKQALKRLDLWMPEAPAATTLARAVATAHGVAFARDLANRPGNVCHPTYLAKQAKALKKRFDSIELDVLDEAAMEKLGMGAFLAVSKGSAQPGKLIVMQYRGGEKNAKPIALVGKGVTFDTGGISIKPAAQMDEMKFDMGGAASVFGTLLACAEAKLELNIVGVIAAAENMPGGRASRPGDIVKTLSGQSVEILNTDAEGRLVLCDALTYVERFEPSAVVDMATLTGACIVALGHEVSAILGNHPPLIDALKHAGQETFDRIWELPLLDEYQDQLKSNFADMANIGGRAGGTITAACFLSRFTRKYNWAHLDIAGTAWVSGDKKGATGRPVPLLVEYLTHCAADPS</sequence>
<keyword evidence="8 9" id="KW-0464">Manganese</keyword>
<name>A0A1P8UHE3_9GAMM</name>
<comment type="function">
    <text evidence="9">Presumably involved in the processing and regular turnover of intracellular proteins. Catalyzes the removal of unsubstituted N-terminal amino acids from various peptides.</text>
</comment>
<dbReference type="InterPro" id="IPR000819">
    <property type="entry name" value="Peptidase_M17_C"/>
</dbReference>
<dbReference type="GO" id="GO:0005737">
    <property type="term" value="C:cytoplasm"/>
    <property type="evidence" value="ECO:0007669"/>
    <property type="project" value="UniProtKB-SubCell"/>
</dbReference>
<organism evidence="11 12">
    <name type="scientific">Acidihalobacter ferrooxydans</name>
    <dbReference type="NCBI Taxonomy" id="1765967"/>
    <lineage>
        <taxon>Bacteria</taxon>
        <taxon>Pseudomonadati</taxon>
        <taxon>Pseudomonadota</taxon>
        <taxon>Gammaproteobacteria</taxon>
        <taxon>Chromatiales</taxon>
        <taxon>Ectothiorhodospiraceae</taxon>
        <taxon>Acidihalobacter</taxon>
    </lineage>
</organism>
<dbReference type="PROSITE" id="PS00631">
    <property type="entry name" value="CYTOSOL_AP"/>
    <property type="match status" value="1"/>
</dbReference>
<evidence type="ECO:0000256" key="2">
    <source>
        <dbReference type="ARBA" id="ARBA00000967"/>
    </source>
</evidence>
<keyword evidence="5 9" id="KW-0645">Protease</keyword>
<feature type="active site" evidence="9">
    <location>
        <position position="276"/>
    </location>
</feature>
<evidence type="ECO:0000256" key="9">
    <source>
        <dbReference type="HAMAP-Rule" id="MF_00181"/>
    </source>
</evidence>
<feature type="binding site" evidence="9">
    <location>
        <position position="264"/>
    </location>
    <ligand>
        <name>Mn(2+)</name>
        <dbReference type="ChEBI" id="CHEBI:29035"/>
        <label>2</label>
    </ligand>
</feature>
<dbReference type="Gene3D" id="3.40.630.10">
    <property type="entry name" value="Zn peptidases"/>
    <property type="match status" value="1"/>
</dbReference>
<keyword evidence="9" id="KW-0963">Cytoplasm</keyword>
<dbReference type="Pfam" id="PF00883">
    <property type="entry name" value="Peptidase_M17"/>
    <property type="match status" value="1"/>
</dbReference>
<dbReference type="NCBIfam" id="NF002077">
    <property type="entry name" value="PRK00913.2-4"/>
    <property type="match status" value="1"/>
</dbReference>
<evidence type="ECO:0000259" key="10">
    <source>
        <dbReference type="PROSITE" id="PS00631"/>
    </source>
</evidence>
<dbReference type="InterPro" id="IPR023042">
    <property type="entry name" value="Peptidase_M17_leu_NH2_pept"/>
</dbReference>
<feature type="binding site" evidence="9">
    <location>
        <position position="348"/>
    </location>
    <ligand>
        <name>Mn(2+)</name>
        <dbReference type="ChEBI" id="CHEBI:29035"/>
        <label>2</label>
    </ligand>
</feature>
<dbReference type="EC" id="3.4.11.1" evidence="9"/>
<dbReference type="RefSeq" id="WP_076836890.1">
    <property type="nucleotide sequence ID" value="NZ_CP019434.1"/>
</dbReference>
<dbReference type="GO" id="GO:0006508">
    <property type="term" value="P:proteolysis"/>
    <property type="evidence" value="ECO:0007669"/>
    <property type="project" value="UniProtKB-KW"/>
</dbReference>
<dbReference type="Pfam" id="PF02789">
    <property type="entry name" value="Peptidase_M17_N"/>
    <property type="match status" value="1"/>
</dbReference>
<dbReference type="PANTHER" id="PTHR11963:SF23">
    <property type="entry name" value="CYTOSOL AMINOPEPTIDASE"/>
    <property type="match status" value="1"/>
</dbReference>
<dbReference type="HAMAP" id="MF_00181">
    <property type="entry name" value="Cytosol_peptidase_M17"/>
    <property type="match status" value="1"/>
</dbReference>
<comment type="catalytic activity">
    <reaction evidence="2 9">
        <text>Release of an N-terminal amino acid, preferentially leucine, but not glutamic or aspartic acids.</text>
        <dbReference type="EC" id="3.4.11.10"/>
    </reaction>
</comment>
<feature type="binding site" evidence="9">
    <location>
        <position position="269"/>
    </location>
    <ligand>
        <name>Mn(2+)</name>
        <dbReference type="ChEBI" id="CHEBI:29035"/>
        <label>1</label>
    </ligand>
</feature>
<evidence type="ECO:0000313" key="12">
    <source>
        <dbReference type="Proteomes" id="UP000243807"/>
    </source>
</evidence>
<dbReference type="GO" id="GO:0030145">
    <property type="term" value="F:manganese ion binding"/>
    <property type="evidence" value="ECO:0007669"/>
    <property type="project" value="UniProtKB-UniRule"/>
</dbReference>
<dbReference type="InterPro" id="IPR008283">
    <property type="entry name" value="Peptidase_M17_N"/>
</dbReference>
<dbReference type="InterPro" id="IPR043472">
    <property type="entry name" value="Macro_dom-like"/>
</dbReference>
<dbReference type="NCBIfam" id="NF002074">
    <property type="entry name" value="PRK00913.1-4"/>
    <property type="match status" value="1"/>
</dbReference>
<dbReference type="SUPFAM" id="SSF52949">
    <property type="entry name" value="Macro domain-like"/>
    <property type="match status" value="1"/>
</dbReference>
<evidence type="ECO:0000256" key="1">
    <source>
        <dbReference type="ARBA" id="ARBA00000135"/>
    </source>
</evidence>
<evidence type="ECO:0000256" key="5">
    <source>
        <dbReference type="ARBA" id="ARBA00022670"/>
    </source>
</evidence>
<dbReference type="SUPFAM" id="SSF53187">
    <property type="entry name" value="Zn-dependent exopeptidases"/>
    <property type="match status" value="1"/>
</dbReference>
<dbReference type="STRING" id="1765967.BW247_09210"/>
<comment type="catalytic activity">
    <reaction evidence="1 9">
        <text>Release of an N-terminal amino acid, Xaa-|-Yaa-, in which Xaa is preferably Leu, but may be other amino acids including Pro although not Arg or Lys, and Yaa may be Pro. Amino acid amides and methyl esters are also readily hydrolyzed, but rates on arylamides are exceedingly low.</text>
        <dbReference type="EC" id="3.4.11.1"/>
    </reaction>
</comment>
<dbReference type="InterPro" id="IPR011356">
    <property type="entry name" value="Leucine_aapep/pepB"/>
</dbReference>
<dbReference type="OrthoDB" id="9809354at2"/>
<dbReference type="EMBL" id="CP019434">
    <property type="protein sequence ID" value="APZ43249.1"/>
    <property type="molecule type" value="Genomic_DNA"/>
</dbReference>
<evidence type="ECO:0000256" key="4">
    <source>
        <dbReference type="ARBA" id="ARBA00022438"/>
    </source>
</evidence>
<evidence type="ECO:0000256" key="6">
    <source>
        <dbReference type="ARBA" id="ARBA00022723"/>
    </source>
</evidence>
<dbReference type="KEGG" id="afy:BW247_09210"/>
<proteinExistence type="inferred from homology"/>
<evidence type="ECO:0000256" key="3">
    <source>
        <dbReference type="ARBA" id="ARBA00009528"/>
    </source>
</evidence>
<feature type="binding site" evidence="9">
    <location>
        <position position="269"/>
    </location>
    <ligand>
        <name>Mn(2+)</name>
        <dbReference type="ChEBI" id="CHEBI:29035"/>
        <label>2</label>
    </ligand>
</feature>
<evidence type="ECO:0000256" key="8">
    <source>
        <dbReference type="ARBA" id="ARBA00023211"/>
    </source>
</evidence>
<protein>
    <recommendedName>
        <fullName evidence="9">Probable cytosol aminopeptidase</fullName>
        <ecNumber evidence="9">3.4.11.1</ecNumber>
    </recommendedName>
    <alternativeName>
        <fullName evidence="9">Leucine aminopeptidase</fullName>
        <shortName evidence="9">LAP</shortName>
        <ecNumber evidence="9">3.4.11.10</ecNumber>
    </alternativeName>
    <alternativeName>
        <fullName evidence="9">Leucyl aminopeptidase</fullName>
    </alternativeName>
</protein>
<gene>
    <name evidence="9" type="primary">pepA</name>
    <name evidence="11" type="ORF">BW247_09210</name>
</gene>
<reference evidence="11 12" key="1">
    <citation type="submission" date="2017-01" db="EMBL/GenBank/DDBJ databases">
        <title>Draft sequence of Acidihalobacter ferrooxidans strain DSM 14175 (strain V8).</title>
        <authorList>
            <person name="Khaleque H.N."/>
            <person name="Ramsay J.P."/>
            <person name="Murphy R.J.T."/>
            <person name="Kaksonen A.H."/>
            <person name="Boxall N.J."/>
            <person name="Watkin E.L.J."/>
        </authorList>
    </citation>
    <scope>NUCLEOTIDE SEQUENCE [LARGE SCALE GENOMIC DNA]</scope>
    <source>
        <strain evidence="11 12">V8</strain>
    </source>
</reference>
<comment type="subcellular location">
    <subcellularLocation>
        <location evidence="9">Cytoplasm</location>
    </subcellularLocation>
</comment>
<dbReference type="NCBIfam" id="NF002073">
    <property type="entry name" value="PRK00913.1-2"/>
    <property type="match status" value="1"/>
</dbReference>
<dbReference type="CDD" id="cd00433">
    <property type="entry name" value="Peptidase_M17"/>
    <property type="match status" value="1"/>
</dbReference>
<dbReference type="EC" id="3.4.11.10" evidence="9"/>
<comment type="cofactor">
    <cofactor evidence="9">
        <name>Mn(2+)</name>
        <dbReference type="ChEBI" id="CHEBI:29035"/>
    </cofactor>
    <text evidence="9">Binds 2 manganese ions per subunit.</text>
</comment>
<feature type="domain" description="Cytosol aminopeptidase" evidence="10">
    <location>
        <begin position="344"/>
        <end position="351"/>
    </location>
</feature>
<keyword evidence="7 9" id="KW-0378">Hydrolase</keyword>
<feature type="binding site" evidence="9">
    <location>
        <position position="346"/>
    </location>
    <ligand>
        <name>Mn(2+)</name>
        <dbReference type="ChEBI" id="CHEBI:29035"/>
        <label>1</label>
    </ligand>
</feature>
<accession>A0A1P8UHE3</accession>
<feature type="binding site" evidence="9">
    <location>
        <position position="287"/>
    </location>
    <ligand>
        <name>Mn(2+)</name>
        <dbReference type="ChEBI" id="CHEBI:29035"/>
        <label>2</label>
    </ligand>
</feature>
<feature type="active site" evidence="9">
    <location>
        <position position="350"/>
    </location>
</feature>
<keyword evidence="12" id="KW-1185">Reference proteome</keyword>
<comment type="similarity">
    <text evidence="3 9">Belongs to the peptidase M17 family.</text>
</comment>
<dbReference type="FunFam" id="3.40.630.10:FF:000004">
    <property type="entry name" value="Probable cytosol aminopeptidase"/>
    <property type="match status" value="1"/>
</dbReference>
<dbReference type="Proteomes" id="UP000243807">
    <property type="component" value="Chromosome"/>
</dbReference>
<dbReference type="PANTHER" id="PTHR11963">
    <property type="entry name" value="LEUCINE AMINOPEPTIDASE-RELATED"/>
    <property type="match status" value="1"/>
</dbReference>
<dbReference type="GO" id="GO:0070006">
    <property type="term" value="F:metalloaminopeptidase activity"/>
    <property type="evidence" value="ECO:0007669"/>
    <property type="project" value="InterPro"/>
</dbReference>
<dbReference type="PRINTS" id="PR00481">
    <property type="entry name" value="LAMNOPPTDASE"/>
</dbReference>
<evidence type="ECO:0000313" key="11">
    <source>
        <dbReference type="EMBL" id="APZ43249.1"/>
    </source>
</evidence>
<keyword evidence="6 9" id="KW-0479">Metal-binding</keyword>